<evidence type="ECO:0000256" key="1">
    <source>
        <dbReference type="ARBA" id="ARBA00023015"/>
    </source>
</evidence>
<dbReference type="Proteomes" id="UP000242642">
    <property type="component" value="Unassembled WGS sequence"/>
</dbReference>
<dbReference type="AlphaFoldDB" id="A0A1I0B8V4"/>
<keyword evidence="7" id="KW-1185">Reference proteome</keyword>
<dbReference type="EMBL" id="FOHV01000007">
    <property type="protein sequence ID" value="SET02854.1"/>
    <property type="molecule type" value="Genomic_DNA"/>
</dbReference>
<dbReference type="InterPro" id="IPR005471">
    <property type="entry name" value="Tscrpt_reg_IclR_N"/>
</dbReference>
<evidence type="ECO:0000256" key="3">
    <source>
        <dbReference type="ARBA" id="ARBA00023163"/>
    </source>
</evidence>
<dbReference type="InterPro" id="IPR029016">
    <property type="entry name" value="GAF-like_dom_sf"/>
</dbReference>
<evidence type="ECO:0000259" key="4">
    <source>
        <dbReference type="PROSITE" id="PS51077"/>
    </source>
</evidence>
<evidence type="ECO:0000256" key="2">
    <source>
        <dbReference type="ARBA" id="ARBA00023125"/>
    </source>
</evidence>
<feature type="domain" description="IclR-ED" evidence="5">
    <location>
        <begin position="68"/>
        <end position="253"/>
    </location>
</feature>
<dbReference type="GO" id="GO:0045892">
    <property type="term" value="P:negative regulation of DNA-templated transcription"/>
    <property type="evidence" value="ECO:0007669"/>
    <property type="project" value="TreeGrafter"/>
</dbReference>
<evidence type="ECO:0000259" key="5">
    <source>
        <dbReference type="PROSITE" id="PS51078"/>
    </source>
</evidence>
<dbReference type="Pfam" id="PF09339">
    <property type="entry name" value="HTH_IclR"/>
    <property type="match status" value="1"/>
</dbReference>
<dbReference type="Pfam" id="PF01614">
    <property type="entry name" value="IclR_C"/>
    <property type="match status" value="1"/>
</dbReference>
<dbReference type="PANTHER" id="PTHR30136:SF19">
    <property type="entry name" value="DNA-BINDING TRANSCRIPTIONAL REPRESSOR YIAJ"/>
    <property type="match status" value="1"/>
</dbReference>
<dbReference type="PROSITE" id="PS51077">
    <property type="entry name" value="HTH_ICLR"/>
    <property type="match status" value="1"/>
</dbReference>
<evidence type="ECO:0000313" key="7">
    <source>
        <dbReference type="Proteomes" id="UP000242642"/>
    </source>
</evidence>
<dbReference type="SUPFAM" id="SSF55781">
    <property type="entry name" value="GAF domain-like"/>
    <property type="match status" value="1"/>
</dbReference>
<name>A0A1I0B8V4_9GAMM</name>
<protein>
    <submittedName>
        <fullName evidence="6">Transcriptional regulator, IclR family</fullName>
    </submittedName>
</protein>
<feature type="domain" description="HTH iclR-type" evidence="4">
    <location>
        <begin position="5"/>
        <end position="67"/>
    </location>
</feature>
<dbReference type="FunFam" id="1.10.10.10:FF:000056">
    <property type="entry name" value="IclR family transcriptional regulator"/>
    <property type="match status" value="1"/>
</dbReference>
<dbReference type="SUPFAM" id="SSF46785">
    <property type="entry name" value="Winged helix' DNA-binding domain"/>
    <property type="match status" value="1"/>
</dbReference>
<dbReference type="InterPro" id="IPR036390">
    <property type="entry name" value="WH_DNA-bd_sf"/>
</dbReference>
<dbReference type="GO" id="GO:0003677">
    <property type="term" value="F:DNA binding"/>
    <property type="evidence" value="ECO:0007669"/>
    <property type="project" value="UniProtKB-KW"/>
</dbReference>
<organism evidence="6 7">
    <name type="scientific">Thorsellia anophelis DSM 18579</name>
    <dbReference type="NCBI Taxonomy" id="1123402"/>
    <lineage>
        <taxon>Bacteria</taxon>
        <taxon>Pseudomonadati</taxon>
        <taxon>Pseudomonadota</taxon>
        <taxon>Gammaproteobacteria</taxon>
        <taxon>Enterobacterales</taxon>
        <taxon>Thorselliaceae</taxon>
        <taxon>Thorsellia</taxon>
    </lineage>
</organism>
<keyword evidence="3" id="KW-0804">Transcription</keyword>
<dbReference type="RefSeq" id="WP_093318552.1">
    <property type="nucleotide sequence ID" value="NZ_FOHV01000007.1"/>
</dbReference>
<dbReference type="STRING" id="1123402.SAMN02583745_01175"/>
<keyword evidence="1" id="KW-0805">Transcription regulation</keyword>
<dbReference type="InterPro" id="IPR014757">
    <property type="entry name" value="Tscrpt_reg_IclR_C"/>
</dbReference>
<dbReference type="GO" id="GO:0003700">
    <property type="term" value="F:DNA-binding transcription factor activity"/>
    <property type="evidence" value="ECO:0007669"/>
    <property type="project" value="TreeGrafter"/>
</dbReference>
<gene>
    <name evidence="6" type="ORF">SAMN02583745_01175</name>
</gene>
<dbReference type="SMART" id="SM00346">
    <property type="entry name" value="HTH_ICLR"/>
    <property type="match status" value="1"/>
</dbReference>
<dbReference type="OrthoDB" id="9807558at2"/>
<reference evidence="7" key="1">
    <citation type="submission" date="2016-10" db="EMBL/GenBank/DDBJ databases">
        <authorList>
            <person name="Varghese N."/>
            <person name="Submissions S."/>
        </authorList>
    </citation>
    <scope>NUCLEOTIDE SEQUENCE [LARGE SCALE GENOMIC DNA]</scope>
    <source>
        <strain evidence="7">DSM 18579</strain>
    </source>
</reference>
<sequence length="254" mass="28952">MSEQIKSLSKALIVLEYLANYPDGLSLHQLSQELGMTKPTLHRILSTFEETGYVSQLNPSRDYQLTMKLLHIGHSALNSNVLGLIKPYLFNLLNETQETINFLTFNADSIIFKEKLEPINAAFRTRTYVGLHLPMYCSAAGKCYLAYSSKRVRDDYWQRNASAMVALTENTILDQTKFFNELEKIKKQGYALDDEENEAGISCIAKPILNKQGMPIYAISISTLTPRMKQYGYDKLADKINQAVINIQEKFNFK</sequence>
<dbReference type="PANTHER" id="PTHR30136">
    <property type="entry name" value="HELIX-TURN-HELIX TRANSCRIPTIONAL REGULATOR, ICLR FAMILY"/>
    <property type="match status" value="1"/>
</dbReference>
<accession>A0A1I0B8V4</accession>
<keyword evidence="2" id="KW-0238">DNA-binding</keyword>
<dbReference type="Gene3D" id="1.10.10.10">
    <property type="entry name" value="Winged helix-like DNA-binding domain superfamily/Winged helix DNA-binding domain"/>
    <property type="match status" value="1"/>
</dbReference>
<dbReference type="PROSITE" id="PS51078">
    <property type="entry name" value="ICLR_ED"/>
    <property type="match status" value="1"/>
</dbReference>
<dbReference type="Gene3D" id="3.30.450.40">
    <property type="match status" value="1"/>
</dbReference>
<evidence type="ECO:0000313" key="6">
    <source>
        <dbReference type="EMBL" id="SET02854.1"/>
    </source>
</evidence>
<dbReference type="InterPro" id="IPR050707">
    <property type="entry name" value="HTH_MetabolicPath_Reg"/>
</dbReference>
<proteinExistence type="predicted"/>
<dbReference type="InterPro" id="IPR036388">
    <property type="entry name" value="WH-like_DNA-bd_sf"/>
</dbReference>